<evidence type="ECO:0000313" key="11">
    <source>
        <dbReference type="EMBL" id="HIX19744.1"/>
    </source>
</evidence>
<dbReference type="HAMAP" id="MF_01924">
    <property type="entry name" value="A_A_dipeptidase"/>
    <property type="match status" value="1"/>
</dbReference>
<sequence length="244" mass="27640">MHYRCILLSVLLPVLGLSSCSPLGEARSSSPEALRPALPGGWCYVDTVAPSVRVDLKYAGSDNFVGRPIDGYTGRRAVLRREAAEGLARVSKQLADEGLGLLIWDAYRPKRALRDFRAWSASPDDRQKAEFYPHLSKEDIYRDRYIGDSSEHCWGIAVDITLVDLKTGRPLDMGGRHDLLDPSSATDCETISPQQRQNRHKLREAMAAGGFRNYSKEWWHYYHYPLPKPLLEYDFPLDDDMQSP</sequence>
<evidence type="ECO:0000256" key="9">
    <source>
        <dbReference type="HAMAP-Rule" id="MF_01924"/>
    </source>
</evidence>
<keyword evidence="4 9" id="KW-0378">Hydrolase</keyword>
<evidence type="ECO:0000256" key="8">
    <source>
        <dbReference type="ARBA" id="ARBA00023316"/>
    </source>
</evidence>
<keyword evidence="6 9" id="KW-0224">Dipeptidase</keyword>
<evidence type="ECO:0000256" key="5">
    <source>
        <dbReference type="ARBA" id="ARBA00022833"/>
    </source>
</evidence>
<keyword evidence="5 9" id="KW-0862">Zinc</keyword>
<protein>
    <recommendedName>
        <fullName evidence="9 10">D-alanyl-D-alanine dipeptidase</fullName>
        <shortName evidence="9 10">D-Ala-D-Ala dipeptidase</shortName>
        <ecNumber evidence="9 10">3.4.13.22</ecNumber>
    </recommendedName>
</protein>
<dbReference type="Proteomes" id="UP000823964">
    <property type="component" value="Unassembled WGS sequence"/>
</dbReference>
<dbReference type="SUPFAM" id="SSF55166">
    <property type="entry name" value="Hedgehog/DD-peptidase"/>
    <property type="match status" value="1"/>
</dbReference>
<dbReference type="InterPro" id="IPR000755">
    <property type="entry name" value="A_A_dipeptidase"/>
</dbReference>
<evidence type="ECO:0000256" key="6">
    <source>
        <dbReference type="ARBA" id="ARBA00022997"/>
    </source>
</evidence>
<keyword evidence="8 10" id="KW-0961">Cell wall biogenesis/degradation</keyword>
<dbReference type="GO" id="GO:0008270">
    <property type="term" value="F:zinc ion binding"/>
    <property type="evidence" value="ECO:0007669"/>
    <property type="project" value="UniProtKB-UniRule"/>
</dbReference>
<feature type="active site" description="Proton donor/acceptor" evidence="9">
    <location>
        <position position="217"/>
    </location>
</feature>
<dbReference type="InterPro" id="IPR009045">
    <property type="entry name" value="Zn_M74/Hedgehog-like"/>
</dbReference>
<dbReference type="GO" id="GO:0008237">
    <property type="term" value="F:metallopeptidase activity"/>
    <property type="evidence" value="ECO:0007669"/>
    <property type="project" value="UniProtKB-KW"/>
</dbReference>
<evidence type="ECO:0000256" key="7">
    <source>
        <dbReference type="ARBA" id="ARBA00023049"/>
    </source>
</evidence>
<dbReference type="GO" id="GO:0160237">
    <property type="term" value="F:D-Ala-D-Ala dipeptidase activity"/>
    <property type="evidence" value="ECO:0007669"/>
    <property type="project" value="UniProtKB-EC"/>
</dbReference>
<organism evidence="11 12">
    <name type="scientific">Candidatus Akkermansia intestinigallinarum</name>
    <dbReference type="NCBI Taxonomy" id="2838431"/>
    <lineage>
        <taxon>Bacteria</taxon>
        <taxon>Pseudomonadati</taxon>
        <taxon>Verrucomicrobiota</taxon>
        <taxon>Verrucomicrobiia</taxon>
        <taxon>Verrucomicrobiales</taxon>
        <taxon>Akkermansiaceae</taxon>
        <taxon>Akkermansia</taxon>
    </lineage>
</organism>
<gene>
    <name evidence="11" type="ORF">H9862_03975</name>
</gene>
<keyword evidence="3 9" id="KW-0479">Metal-binding</keyword>
<dbReference type="PROSITE" id="PS51257">
    <property type="entry name" value="PROKAR_LIPOPROTEIN"/>
    <property type="match status" value="1"/>
</dbReference>
<proteinExistence type="inferred from homology"/>
<dbReference type="EC" id="3.4.13.22" evidence="9 10"/>
<dbReference type="EMBL" id="DXFQ01000061">
    <property type="protein sequence ID" value="HIX19744.1"/>
    <property type="molecule type" value="Genomic_DNA"/>
</dbReference>
<dbReference type="Gene3D" id="3.30.1380.10">
    <property type="match status" value="1"/>
</dbReference>
<reference evidence="11" key="1">
    <citation type="journal article" date="2021" name="PeerJ">
        <title>Extensive microbial diversity within the chicken gut microbiome revealed by metagenomics and culture.</title>
        <authorList>
            <person name="Gilroy R."/>
            <person name="Ravi A."/>
            <person name="Getino M."/>
            <person name="Pursley I."/>
            <person name="Horton D.L."/>
            <person name="Alikhan N.F."/>
            <person name="Baker D."/>
            <person name="Gharbi K."/>
            <person name="Hall N."/>
            <person name="Watson M."/>
            <person name="Adriaenssens E.M."/>
            <person name="Foster-Nyarko E."/>
            <person name="Jarju S."/>
            <person name="Secka A."/>
            <person name="Antonio M."/>
            <person name="Oren A."/>
            <person name="Chaudhuri R.R."/>
            <person name="La Ragione R."/>
            <person name="Hildebrand F."/>
            <person name="Pallen M.J."/>
        </authorList>
    </citation>
    <scope>NUCLEOTIDE SEQUENCE</scope>
    <source>
        <strain evidence="11">14975</strain>
    </source>
</reference>
<feature type="binding site" evidence="9">
    <location>
        <position position="220"/>
    </location>
    <ligand>
        <name>Zn(2+)</name>
        <dbReference type="ChEBI" id="CHEBI:29105"/>
        <note>catalytic</note>
    </ligand>
</feature>
<dbReference type="Pfam" id="PF01427">
    <property type="entry name" value="Peptidase_M15"/>
    <property type="match status" value="1"/>
</dbReference>
<feature type="binding site" evidence="9">
    <location>
        <position position="152"/>
    </location>
    <ligand>
        <name>Zn(2+)</name>
        <dbReference type="ChEBI" id="CHEBI:29105"/>
        <note>catalytic</note>
    </ligand>
</feature>
<reference evidence="11" key="2">
    <citation type="submission" date="2021-04" db="EMBL/GenBank/DDBJ databases">
        <authorList>
            <person name="Gilroy R."/>
        </authorList>
    </citation>
    <scope>NUCLEOTIDE SEQUENCE</scope>
    <source>
        <strain evidence="11">14975</strain>
    </source>
</reference>
<comment type="cofactor">
    <cofactor evidence="9">
        <name>Zn(2+)</name>
        <dbReference type="ChEBI" id="CHEBI:29105"/>
    </cofactor>
    <text evidence="9">Binds 1 zinc ion per subunit.</text>
</comment>
<comment type="function">
    <text evidence="9 10">Catalyzes hydrolysis of the D-alanyl-D-alanine dipeptide.</text>
</comment>
<evidence type="ECO:0000313" key="12">
    <source>
        <dbReference type="Proteomes" id="UP000823964"/>
    </source>
</evidence>
<dbReference type="PIRSF" id="PIRSF026671">
    <property type="entry name" value="AA_dipeptidase"/>
    <property type="match status" value="1"/>
</dbReference>
<accession>A0A9D2AGT5</accession>
<dbReference type="PANTHER" id="PTHR43126">
    <property type="entry name" value="D-ALANYL-D-ALANINE DIPEPTIDASE"/>
    <property type="match status" value="1"/>
</dbReference>
<evidence type="ECO:0000256" key="3">
    <source>
        <dbReference type="ARBA" id="ARBA00022723"/>
    </source>
</evidence>
<feature type="binding site" evidence="9">
    <location>
        <position position="159"/>
    </location>
    <ligand>
        <name>Zn(2+)</name>
        <dbReference type="ChEBI" id="CHEBI:29105"/>
        <note>catalytic</note>
    </ligand>
</feature>
<evidence type="ECO:0000256" key="10">
    <source>
        <dbReference type="PIRNR" id="PIRNR026671"/>
    </source>
</evidence>
<comment type="caution">
    <text evidence="11">The sequence shown here is derived from an EMBL/GenBank/DDBJ whole genome shotgun (WGS) entry which is preliminary data.</text>
</comment>
<comment type="catalytic activity">
    <reaction evidence="1 9 10">
        <text>D-alanyl-D-alanine + H2O = 2 D-alanine</text>
        <dbReference type="Rhea" id="RHEA:20661"/>
        <dbReference type="ChEBI" id="CHEBI:15377"/>
        <dbReference type="ChEBI" id="CHEBI:57416"/>
        <dbReference type="ChEBI" id="CHEBI:57822"/>
        <dbReference type="EC" id="3.4.13.22"/>
    </reaction>
</comment>
<evidence type="ECO:0000256" key="4">
    <source>
        <dbReference type="ARBA" id="ARBA00022801"/>
    </source>
</evidence>
<feature type="site" description="Transition state stabilizer" evidence="9">
    <location>
        <position position="108"/>
    </location>
</feature>
<comment type="similarity">
    <text evidence="9 10">Belongs to the peptidase M15D family.</text>
</comment>
<dbReference type="GO" id="GO:0071555">
    <property type="term" value="P:cell wall organization"/>
    <property type="evidence" value="ECO:0007669"/>
    <property type="project" value="UniProtKB-KW"/>
</dbReference>
<keyword evidence="2 9" id="KW-0645">Protease</keyword>
<keyword evidence="7 9" id="KW-0482">Metalloprotease</keyword>
<dbReference type="AlphaFoldDB" id="A0A9D2AGT5"/>
<dbReference type="PANTHER" id="PTHR43126:SF1">
    <property type="entry name" value="D-ALANYL-D-ALANINE DIPEPTIDASE"/>
    <property type="match status" value="1"/>
</dbReference>
<name>A0A9D2AGT5_9BACT</name>
<dbReference type="CDD" id="cd14817">
    <property type="entry name" value="D-Ala-D-Ala_dipeptidase_VanX"/>
    <property type="match status" value="1"/>
</dbReference>
<dbReference type="GO" id="GO:0006508">
    <property type="term" value="P:proteolysis"/>
    <property type="evidence" value="ECO:0007669"/>
    <property type="project" value="UniProtKB-KW"/>
</dbReference>
<evidence type="ECO:0000256" key="2">
    <source>
        <dbReference type="ARBA" id="ARBA00022670"/>
    </source>
</evidence>
<evidence type="ECO:0000256" key="1">
    <source>
        <dbReference type="ARBA" id="ARBA00001362"/>
    </source>
</evidence>